<protein>
    <submittedName>
        <fullName evidence="3">SUMF1/EgtB/PvdO family nonheme iron enzyme</fullName>
    </submittedName>
</protein>
<sequence length="631" mass="71782">MQICQNPNCSNPFNPNYSKFCIVCGHDKFGEILRNRYRVLRLLGEGGFSKTYAAEDVDRLDAPCVIKQFFPQVQGTGQRAKAAEFFKEEAFRLYELGENHPQIPRLLAYFEQGSSLYLVQEFIIGKTLLEEVQEKAYTETEVRQLLIDLLPVLDFIHKKNVIHRDIKPENIIRRNADQKPVLIDFGGAKQVTQTSIARQATAIYTLGYAPTEQMAGFACHGSDLYALGVTCVRLLTQDLPMQHTYGLKDPLYDPMNAKWLWKERLQEKGINISEELTYILDHLLQHFPSDRYQSAIEVLHDLKHDFPNHFPNNFPNNFPNYLNIESSTPIELKFAPIIETPTKQQKIIVTVPDLETFDFEIITVDTGGREVYRDRGSAQFFAEELNRNVTLEMVSIPGGNFLMGSPEFEGNADEHPQHPVKIEPFYMGKYPITQAQWKAVAALPKVTQDLNPNPAKFKGANLPIENVSWYEAIEFCLRLSLKTGRNYRLPSEAEWEYACRAGTKTAFHFGETVTSDLINCNGSEIYAIEPKINFYNKITDVGSLDIANAFGLYDMHGLVWEWCADPWHNNYHGAPVDGSVWDVGGDIHRRVLRGGAWNFSAELCRSASRSWNEAESGLRMSGLRVVFSAEV</sequence>
<evidence type="ECO:0000256" key="1">
    <source>
        <dbReference type="PROSITE-ProRule" id="PRU10141"/>
    </source>
</evidence>
<dbReference type="SMART" id="SM00220">
    <property type="entry name" value="S_TKc"/>
    <property type="match status" value="1"/>
</dbReference>
<dbReference type="PANTHER" id="PTHR23150">
    <property type="entry name" value="SULFATASE MODIFYING FACTOR 1, 2"/>
    <property type="match status" value="1"/>
</dbReference>
<dbReference type="NCBIfam" id="NF045510">
    <property type="entry name" value="4Cys_prefix_kin"/>
    <property type="match status" value="1"/>
</dbReference>
<dbReference type="InterPro" id="IPR000719">
    <property type="entry name" value="Prot_kinase_dom"/>
</dbReference>
<dbReference type="EMBL" id="CP080598">
    <property type="protein sequence ID" value="QYX31472.1"/>
    <property type="molecule type" value="Genomic_DNA"/>
</dbReference>
<dbReference type="SUPFAM" id="SSF56436">
    <property type="entry name" value="C-type lectin-like"/>
    <property type="match status" value="1"/>
</dbReference>
<gene>
    <name evidence="3" type="ORF">K2F26_22130</name>
</gene>
<reference evidence="3 4" key="1">
    <citation type="journal article" date="2022" name="J. Am. Chem. Soc.">
        <title>Biosynthesis of Guanitoxin Enables Global Environmental Detection in Freshwater Cyanobacteria.</title>
        <authorList>
            <person name="Lima S.T."/>
            <person name="Fallon T.R."/>
            <person name="Cordoza J.L."/>
            <person name="Chekan J.R."/>
            <person name="Delbaje E."/>
            <person name="Hopiavuori A.R."/>
            <person name="Alvarenga D.O."/>
            <person name="Wood S.M."/>
            <person name="Luhavaya H."/>
            <person name="Baumgartner J.T."/>
            <person name="Dorr F.A."/>
            <person name="Etchegaray A."/>
            <person name="Pinto E."/>
            <person name="McKinnie S.M.K."/>
            <person name="Fiore M.F."/>
            <person name="Moore B.S."/>
        </authorList>
    </citation>
    <scope>NUCLEOTIDE SEQUENCE [LARGE SCALE GENOMIC DNA]</scope>
    <source>
        <strain evidence="3 4">ITEP-024</strain>
    </source>
</reference>
<dbReference type="Pfam" id="PF00069">
    <property type="entry name" value="Pkinase"/>
    <property type="match status" value="1"/>
</dbReference>
<dbReference type="Proteomes" id="UP000826540">
    <property type="component" value="Chromosome"/>
</dbReference>
<dbReference type="PROSITE" id="PS00107">
    <property type="entry name" value="PROTEIN_KINASE_ATP"/>
    <property type="match status" value="1"/>
</dbReference>
<dbReference type="InterPro" id="IPR042095">
    <property type="entry name" value="SUMF_sf"/>
</dbReference>
<evidence type="ECO:0000259" key="2">
    <source>
        <dbReference type="PROSITE" id="PS50011"/>
    </source>
</evidence>
<keyword evidence="1" id="KW-0547">Nucleotide-binding</keyword>
<evidence type="ECO:0000313" key="4">
    <source>
        <dbReference type="Proteomes" id="UP000826540"/>
    </source>
</evidence>
<dbReference type="PROSITE" id="PS50011">
    <property type="entry name" value="PROTEIN_KINASE_DOM"/>
    <property type="match status" value="1"/>
</dbReference>
<dbReference type="SUPFAM" id="SSF56112">
    <property type="entry name" value="Protein kinase-like (PK-like)"/>
    <property type="match status" value="1"/>
</dbReference>
<proteinExistence type="predicted"/>
<dbReference type="PANTHER" id="PTHR23150:SF19">
    <property type="entry name" value="FORMYLGLYCINE-GENERATING ENZYME"/>
    <property type="match status" value="1"/>
</dbReference>
<evidence type="ECO:0000313" key="3">
    <source>
        <dbReference type="EMBL" id="QYX31472.1"/>
    </source>
</evidence>
<dbReference type="InterPro" id="IPR005532">
    <property type="entry name" value="SUMF_dom"/>
</dbReference>
<keyword evidence="1" id="KW-0067">ATP-binding</keyword>
<feature type="domain" description="Protein kinase" evidence="2">
    <location>
        <begin position="37"/>
        <end position="307"/>
    </location>
</feature>
<name>A0ABX8WYE4_9CYAN</name>
<dbReference type="Gene3D" id="3.90.1580.10">
    <property type="entry name" value="paralog of FGE (formylglycine-generating enzyme)"/>
    <property type="match status" value="1"/>
</dbReference>
<dbReference type="InterPro" id="IPR016187">
    <property type="entry name" value="CTDL_fold"/>
</dbReference>
<dbReference type="InterPro" id="IPR051043">
    <property type="entry name" value="Sulfatase_Mod_Factor_Kinase"/>
</dbReference>
<dbReference type="Pfam" id="PF03781">
    <property type="entry name" value="FGE-sulfatase"/>
    <property type="match status" value="1"/>
</dbReference>
<dbReference type="InterPro" id="IPR017441">
    <property type="entry name" value="Protein_kinase_ATP_BS"/>
</dbReference>
<dbReference type="Gene3D" id="3.30.200.20">
    <property type="entry name" value="Phosphorylase Kinase, domain 1"/>
    <property type="match status" value="1"/>
</dbReference>
<dbReference type="Gene3D" id="1.10.510.10">
    <property type="entry name" value="Transferase(Phosphotransferase) domain 1"/>
    <property type="match status" value="1"/>
</dbReference>
<dbReference type="InterPro" id="IPR011009">
    <property type="entry name" value="Kinase-like_dom_sf"/>
</dbReference>
<accession>A0ABX8WYE4</accession>
<dbReference type="CDD" id="cd14014">
    <property type="entry name" value="STKc_PknB_like"/>
    <property type="match status" value="1"/>
</dbReference>
<organism evidence="3 4">
    <name type="scientific">Sphaerospermopsis torques-reginae ITEP-024</name>
    <dbReference type="NCBI Taxonomy" id="984208"/>
    <lineage>
        <taxon>Bacteria</taxon>
        <taxon>Bacillati</taxon>
        <taxon>Cyanobacteriota</taxon>
        <taxon>Cyanophyceae</taxon>
        <taxon>Nostocales</taxon>
        <taxon>Aphanizomenonaceae</taxon>
        <taxon>Sphaerospermopsis</taxon>
        <taxon>Sphaerospermopsis torques-reginae</taxon>
    </lineage>
</organism>
<dbReference type="RefSeq" id="WP_220609510.1">
    <property type="nucleotide sequence ID" value="NZ_CP080598.1"/>
</dbReference>
<feature type="binding site" evidence="1">
    <location>
        <position position="67"/>
    </location>
    <ligand>
        <name>ATP</name>
        <dbReference type="ChEBI" id="CHEBI:30616"/>
    </ligand>
</feature>
<keyword evidence="4" id="KW-1185">Reference proteome</keyword>